<dbReference type="InterPro" id="IPR016181">
    <property type="entry name" value="Acyl_CoA_acyltransferase"/>
</dbReference>
<gene>
    <name evidence="4" type="ORF">IAA37_01300</name>
</gene>
<sequence length="155" mass="17694">MYIRRAKTKDIPQLNRLLFQVNKVHSDGRPDLFKAGAKKYSDDELKKILENDDMPVFAAVNDNEDVLGYAFCIFETAHSGAMCNVKTLYIDDLCVDETCRGQHIGTKLYHYVLDFAKGADCYNITLNVWALNENARKFYEKCGLSVLKIGMEKIL</sequence>
<comment type="caution">
    <text evidence="4">The sequence shown here is derived from an EMBL/GenBank/DDBJ whole genome shotgun (WGS) entry which is preliminary data.</text>
</comment>
<dbReference type="PANTHER" id="PTHR42919:SF8">
    <property type="entry name" value="N-ALPHA-ACETYLTRANSFERASE 50"/>
    <property type="match status" value="1"/>
</dbReference>
<evidence type="ECO:0000313" key="5">
    <source>
        <dbReference type="Proteomes" id="UP000823877"/>
    </source>
</evidence>
<proteinExistence type="predicted"/>
<dbReference type="GO" id="GO:0016747">
    <property type="term" value="F:acyltransferase activity, transferring groups other than amino-acyl groups"/>
    <property type="evidence" value="ECO:0007669"/>
    <property type="project" value="InterPro"/>
</dbReference>
<dbReference type="Gene3D" id="3.40.630.30">
    <property type="match status" value="1"/>
</dbReference>
<name>A0A9D2MGK0_9FIRM</name>
<dbReference type="PROSITE" id="PS51186">
    <property type="entry name" value="GNAT"/>
    <property type="match status" value="1"/>
</dbReference>
<reference evidence="4" key="2">
    <citation type="submission" date="2021-04" db="EMBL/GenBank/DDBJ databases">
        <authorList>
            <person name="Gilroy R."/>
        </authorList>
    </citation>
    <scope>NUCLEOTIDE SEQUENCE</scope>
    <source>
        <strain evidence="4">CHK188-16595</strain>
    </source>
</reference>
<dbReference type="PANTHER" id="PTHR42919">
    <property type="entry name" value="N-ALPHA-ACETYLTRANSFERASE"/>
    <property type="match status" value="1"/>
</dbReference>
<organism evidence="4 5">
    <name type="scientific">Candidatus Eubacterium faecale</name>
    <dbReference type="NCBI Taxonomy" id="2838568"/>
    <lineage>
        <taxon>Bacteria</taxon>
        <taxon>Bacillati</taxon>
        <taxon>Bacillota</taxon>
        <taxon>Clostridia</taxon>
        <taxon>Eubacteriales</taxon>
        <taxon>Eubacteriaceae</taxon>
        <taxon>Eubacterium</taxon>
    </lineage>
</organism>
<reference evidence="4" key="1">
    <citation type="journal article" date="2021" name="PeerJ">
        <title>Extensive microbial diversity within the chicken gut microbiome revealed by metagenomics and culture.</title>
        <authorList>
            <person name="Gilroy R."/>
            <person name="Ravi A."/>
            <person name="Getino M."/>
            <person name="Pursley I."/>
            <person name="Horton D.L."/>
            <person name="Alikhan N.F."/>
            <person name="Baker D."/>
            <person name="Gharbi K."/>
            <person name="Hall N."/>
            <person name="Watson M."/>
            <person name="Adriaenssens E.M."/>
            <person name="Foster-Nyarko E."/>
            <person name="Jarju S."/>
            <person name="Secka A."/>
            <person name="Antonio M."/>
            <person name="Oren A."/>
            <person name="Chaudhuri R.R."/>
            <person name="La Ragione R."/>
            <person name="Hildebrand F."/>
            <person name="Pallen M.J."/>
        </authorList>
    </citation>
    <scope>NUCLEOTIDE SEQUENCE</scope>
    <source>
        <strain evidence="4">CHK188-16595</strain>
    </source>
</reference>
<dbReference type="InterPro" id="IPR051556">
    <property type="entry name" value="N-term/lysine_N-AcTrnsfr"/>
</dbReference>
<evidence type="ECO:0000256" key="2">
    <source>
        <dbReference type="ARBA" id="ARBA00023315"/>
    </source>
</evidence>
<feature type="domain" description="N-acetyltransferase" evidence="3">
    <location>
        <begin position="1"/>
        <end position="155"/>
    </location>
</feature>
<dbReference type="SUPFAM" id="SSF55729">
    <property type="entry name" value="Acyl-CoA N-acyltransferases (Nat)"/>
    <property type="match status" value="1"/>
</dbReference>
<keyword evidence="1" id="KW-0808">Transferase</keyword>
<dbReference type="EMBL" id="DWXN01000002">
    <property type="protein sequence ID" value="HJB74297.1"/>
    <property type="molecule type" value="Genomic_DNA"/>
</dbReference>
<accession>A0A9D2MGK0</accession>
<dbReference type="AlphaFoldDB" id="A0A9D2MGK0"/>
<keyword evidence="2" id="KW-0012">Acyltransferase</keyword>
<dbReference type="Proteomes" id="UP000823877">
    <property type="component" value="Unassembled WGS sequence"/>
</dbReference>
<dbReference type="InterPro" id="IPR000182">
    <property type="entry name" value="GNAT_dom"/>
</dbReference>
<protein>
    <submittedName>
        <fullName evidence="4">GNAT family N-acetyltransferase</fullName>
    </submittedName>
</protein>
<evidence type="ECO:0000256" key="1">
    <source>
        <dbReference type="ARBA" id="ARBA00022679"/>
    </source>
</evidence>
<evidence type="ECO:0000259" key="3">
    <source>
        <dbReference type="PROSITE" id="PS51186"/>
    </source>
</evidence>
<dbReference type="Pfam" id="PF00583">
    <property type="entry name" value="Acetyltransf_1"/>
    <property type="match status" value="1"/>
</dbReference>
<evidence type="ECO:0000313" key="4">
    <source>
        <dbReference type="EMBL" id="HJB74297.1"/>
    </source>
</evidence>
<dbReference type="CDD" id="cd04301">
    <property type="entry name" value="NAT_SF"/>
    <property type="match status" value="1"/>
</dbReference>